<evidence type="ECO:0000313" key="8">
    <source>
        <dbReference type="EMBL" id="XCA33408.1"/>
    </source>
</evidence>
<dbReference type="EMBL" id="CP158586">
    <property type="protein sequence ID" value="XCA33408.1"/>
    <property type="molecule type" value="Genomic_DNA"/>
</dbReference>
<organism evidence="9">
    <name type="scientific">Wolbachia endosymbiont of Polyergus mexicanus</name>
    <dbReference type="NCBI Taxonomy" id="3171167"/>
    <lineage>
        <taxon>Bacteria</taxon>
        <taxon>Pseudomonadati</taxon>
        <taxon>Pseudomonadota</taxon>
        <taxon>Alphaproteobacteria</taxon>
        <taxon>Rickettsiales</taxon>
        <taxon>Anaplasmataceae</taxon>
        <taxon>Wolbachieae</taxon>
        <taxon>Wolbachia</taxon>
    </lineage>
</organism>
<evidence type="ECO:0000313" key="9">
    <source>
        <dbReference type="EMBL" id="XCA33567.1"/>
    </source>
</evidence>
<dbReference type="PANTHER" id="PTHR33217">
    <property type="entry name" value="TRANSPOSASE FOR INSERTION SEQUENCE ELEMENT IS1081"/>
    <property type="match status" value="1"/>
</dbReference>
<reference evidence="9" key="1">
    <citation type="submission" date="2024-06" db="EMBL/GenBank/DDBJ databases">
        <title>Genome assembly of the Polyergus mexicanus.</title>
        <authorList>
            <person name="Cash E."/>
            <person name="Tustsui N.D."/>
            <person name="Ward P."/>
            <person name="Nguyen O."/>
            <person name="Sahasrabudhe R."/>
            <person name="Fairbairn C.W."/>
            <person name="Seligmann W.E."/>
            <person name="Sacco S."/>
            <person name="Beraut E."/>
            <person name="Miller C."/>
            <person name="Toffelmier E."/>
            <person name="Shaffer H.B."/>
        </authorList>
    </citation>
    <scope>NUCLEOTIDE SEQUENCE</scope>
    <source>
        <strain evidence="9">NDT 795.1</strain>
    </source>
</reference>
<evidence type="ECO:0000256" key="6">
    <source>
        <dbReference type="RuleBase" id="RU365089"/>
    </source>
</evidence>
<gene>
    <name evidence="8" type="ORF">ABS808_00800</name>
    <name evidence="9" type="ORF">ABS808_01780</name>
    <name evidence="7" type="ORF">ABS808_03175</name>
</gene>
<protein>
    <recommendedName>
        <fullName evidence="6">Mutator family transposase</fullName>
    </recommendedName>
</protein>
<dbReference type="AlphaFoldDB" id="A0AAU7YIJ2"/>
<keyword evidence="3 6" id="KW-0815">Transposition</keyword>
<comment type="similarity">
    <text evidence="2 6">Belongs to the transposase mutator family.</text>
</comment>
<dbReference type="InterPro" id="IPR001207">
    <property type="entry name" value="Transposase_mutator"/>
</dbReference>
<evidence type="ECO:0000256" key="4">
    <source>
        <dbReference type="ARBA" id="ARBA00023125"/>
    </source>
</evidence>
<evidence type="ECO:0000313" key="7">
    <source>
        <dbReference type="EMBL" id="XCA32821.1"/>
    </source>
</evidence>
<dbReference type="GO" id="GO:0006313">
    <property type="term" value="P:DNA transposition"/>
    <property type="evidence" value="ECO:0007669"/>
    <property type="project" value="UniProtKB-UniRule"/>
</dbReference>
<proteinExistence type="inferred from homology"/>
<dbReference type="GO" id="GO:0004803">
    <property type="term" value="F:transposase activity"/>
    <property type="evidence" value="ECO:0007669"/>
    <property type="project" value="UniProtKB-UniRule"/>
</dbReference>
<comment type="function">
    <text evidence="1 6">Required for the transposition of the insertion element.</text>
</comment>
<evidence type="ECO:0000256" key="5">
    <source>
        <dbReference type="ARBA" id="ARBA00023172"/>
    </source>
</evidence>
<accession>A0AAU7YIJ2</accession>
<dbReference type="EMBL" id="CP158586">
    <property type="protein sequence ID" value="XCA32821.1"/>
    <property type="molecule type" value="Genomic_DNA"/>
</dbReference>
<keyword evidence="6" id="KW-0814">Transposable element</keyword>
<dbReference type="Pfam" id="PF00872">
    <property type="entry name" value="Transposase_mut"/>
    <property type="match status" value="1"/>
</dbReference>
<evidence type="ECO:0000256" key="3">
    <source>
        <dbReference type="ARBA" id="ARBA00022578"/>
    </source>
</evidence>
<keyword evidence="5 6" id="KW-0233">DNA recombination</keyword>
<keyword evidence="4 6" id="KW-0238">DNA-binding</keyword>
<sequence>MNDLKKHIVLQVKKLLLLELEEKWGEKYPLVIKSWQNNWENLSGYFKYSGPVRKLIYTTNPIEGLHRQIRKFTKTKGSFASTNALGILCYKEGRAKMDYPNWALTMSQFDVFFPGRLKIELN</sequence>
<evidence type="ECO:0000256" key="2">
    <source>
        <dbReference type="ARBA" id="ARBA00010961"/>
    </source>
</evidence>
<evidence type="ECO:0000256" key="1">
    <source>
        <dbReference type="ARBA" id="ARBA00002190"/>
    </source>
</evidence>
<dbReference type="EMBL" id="CP158586">
    <property type="protein sequence ID" value="XCA33567.1"/>
    <property type="molecule type" value="Genomic_DNA"/>
</dbReference>
<dbReference type="GO" id="GO:0003677">
    <property type="term" value="F:DNA binding"/>
    <property type="evidence" value="ECO:0007669"/>
    <property type="project" value="UniProtKB-UniRule"/>
</dbReference>
<name>A0AAU7YIJ2_9RICK</name>
<dbReference type="PANTHER" id="PTHR33217:SF8">
    <property type="entry name" value="MUTATOR FAMILY TRANSPOSASE"/>
    <property type="match status" value="1"/>
</dbReference>